<evidence type="ECO:0000256" key="6">
    <source>
        <dbReference type="ARBA" id="ARBA00023010"/>
    </source>
</evidence>
<keyword evidence="3" id="KW-0813">Transport</keyword>
<keyword evidence="7" id="KW-0906">Nuclear pore complex</keyword>
<gene>
    <name evidence="14" type="ORF">B4U79_12080</name>
    <name evidence="15" type="ORF">B4U79_14100</name>
</gene>
<dbReference type="Gene3D" id="1.25.40.510">
    <property type="entry name" value="GLE1-like"/>
    <property type="match status" value="1"/>
</dbReference>
<comment type="caution">
    <text evidence="14">The sequence shown here is derived from an EMBL/GenBank/DDBJ whole genome shotgun (WGS) entry which is preliminary data.</text>
</comment>
<dbReference type="PANTHER" id="PTHR12960:SF0">
    <property type="entry name" value="MRNA EXPORT FACTOR GLE1"/>
    <property type="match status" value="1"/>
</dbReference>
<evidence type="ECO:0000313" key="14">
    <source>
        <dbReference type="EMBL" id="RWS13926.1"/>
    </source>
</evidence>
<dbReference type="GO" id="GO:0000822">
    <property type="term" value="F:inositol hexakisphosphate binding"/>
    <property type="evidence" value="ECO:0007669"/>
    <property type="project" value="TreeGrafter"/>
</dbReference>
<dbReference type="GO" id="GO:0044614">
    <property type="term" value="C:nuclear pore cytoplasmic filaments"/>
    <property type="evidence" value="ECO:0007669"/>
    <property type="project" value="TreeGrafter"/>
</dbReference>
<dbReference type="STRING" id="1965070.A0A443RF74"/>
<keyword evidence="16" id="KW-1185">Reference proteome</keyword>
<dbReference type="Pfam" id="PF07817">
    <property type="entry name" value="GLE1"/>
    <property type="match status" value="1"/>
</dbReference>
<feature type="region of interest" description="Disordered" evidence="13">
    <location>
        <begin position="43"/>
        <end position="74"/>
    </location>
</feature>
<evidence type="ECO:0000256" key="13">
    <source>
        <dbReference type="SAM" id="MobiDB-lite"/>
    </source>
</evidence>
<sequence>MSVIECLRNTAKGRLKYDRNWNESQLEEITHGLSLLRVKLDDVSDERDSQPPLSDRRTRGRSLRNGSETESDVLQSAECGADNILTKFEEDINERVKEKMNSHLDVVDIFFKENREETEEELRLIRQKYLLNVLKRMKHHKEESNTLFKELFQQQKELNYESASVESKMKAIESKHKKSIEDKETKEIARRFETINAIKANAELIISEMEKVFSENLTLITDLKLNHFVKQQQHTALMMMNSIEILLTKNKINEEDVKQAENWKCEIQKIKDTSAEQLKMLHSQKVVSQRADNKEKIEMQNENMKEVGKHDNLNQSNETMNAKPSHELRKHVESKSFKCYVTLQTFLNEFEVSLQPFTNDKNLKSYKTDLQLFIRTNVNAISSSSIEHLKDKVRRLTYLFSGKSIEFQDKQINACRHPDGIRFCMLWAAKTFISVATKQVISVPKAAFPMAAVIVLLWSRFPVFGELLLACLQQKCPYIVPYYPKKEADDSEMNYLIACGYDYGVDGTSLESEESFLNRMRALVRLYGAIVQTNTTGTHMHGIEKGWIFMARLLNLEPRPSITPAVIHAFLSTTAHKLNYIYKSQFRKLLRFIITDYIPMIEECSAKELKKQSVVQLKNLMEDFSKQLSARPFLKEPDGVLKALSDQF</sequence>
<dbReference type="EMBL" id="NCKU01000845">
    <property type="protein sequence ID" value="RWS13926.1"/>
    <property type="molecule type" value="Genomic_DNA"/>
</dbReference>
<reference evidence="14" key="2">
    <citation type="submission" date="2018-11" db="EMBL/GenBank/DDBJ databases">
        <title>Trombidioid mite genomics.</title>
        <authorList>
            <person name="Dong X."/>
        </authorList>
    </citation>
    <scope>NUCLEOTIDE SEQUENCE</scope>
    <source>
        <strain evidence="14">UoL-WK</strain>
    </source>
</reference>
<evidence type="ECO:0000256" key="7">
    <source>
        <dbReference type="ARBA" id="ARBA00023132"/>
    </source>
</evidence>
<evidence type="ECO:0000256" key="5">
    <source>
        <dbReference type="ARBA" id="ARBA00022927"/>
    </source>
</evidence>
<dbReference type="GO" id="GO:0016973">
    <property type="term" value="P:poly(A)+ mRNA export from nucleus"/>
    <property type="evidence" value="ECO:0007669"/>
    <property type="project" value="InterPro"/>
</dbReference>
<evidence type="ECO:0000256" key="2">
    <source>
        <dbReference type="ARBA" id="ARBA00011056"/>
    </source>
</evidence>
<dbReference type="GO" id="GO:0005543">
    <property type="term" value="F:phospholipid binding"/>
    <property type="evidence" value="ECO:0007669"/>
    <property type="project" value="TreeGrafter"/>
</dbReference>
<evidence type="ECO:0000256" key="12">
    <source>
        <dbReference type="ARBA" id="ARBA00030897"/>
    </source>
</evidence>
<dbReference type="OrthoDB" id="6506337at2759"/>
<dbReference type="EMBL" id="NCKU01000843">
    <property type="protein sequence ID" value="RWS13932.1"/>
    <property type="molecule type" value="Genomic_DNA"/>
</dbReference>
<evidence type="ECO:0000313" key="15">
    <source>
        <dbReference type="EMBL" id="RWS13932.1"/>
    </source>
</evidence>
<comment type="similarity">
    <text evidence="2">Belongs to the GLE1 family.</text>
</comment>
<keyword evidence="6" id="KW-0811">Translocation</keyword>
<evidence type="ECO:0000256" key="9">
    <source>
        <dbReference type="ARBA" id="ARBA00024680"/>
    </source>
</evidence>
<dbReference type="GO" id="GO:0031369">
    <property type="term" value="F:translation initiation factor binding"/>
    <property type="evidence" value="ECO:0007669"/>
    <property type="project" value="TreeGrafter"/>
</dbReference>
<dbReference type="GO" id="GO:0015031">
    <property type="term" value="P:protein transport"/>
    <property type="evidence" value="ECO:0007669"/>
    <property type="project" value="UniProtKB-KW"/>
</dbReference>
<reference evidence="14 16" key="1">
    <citation type="journal article" date="2018" name="Gigascience">
        <title>Genomes of trombidid mites reveal novel predicted allergens and laterally-transferred genes associated with secondary metabolism.</title>
        <authorList>
            <person name="Dong X."/>
            <person name="Chaisiri K."/>
            <person name="Xia D."/>
            <person name="Armstrong S.D."/>
            <person name="Fang Y."/>
            <person name="Donnelly M.J."/>
            <person name="Kadowaki T."/>
            <person name="McGarry J.W."/>
            <person name="Darby A.C."/>
            <person name="Makepeace B.L."/>
        </authorList>
    </citation>
    <scope>NUCLEOTIDE SEQUENCE [LARGE SCALE GENOMIC DNA]</scope>
    <source>
        <strain evidence="14">UoL-WK</strain>
    </source>
</reference>
<evidence type="ECO:0000256" key="11">
    <source>
        <dbReference type="ARBA" id="ARBA00029983"/>
    </source>
</evidence>
<feature type="compositionally biased region" description="Polar residues" evidence="13">
    <location>
        <begin position="64"/>
        <end position="74"/>
    </location>
</feature>
<comment type="subcellular location">
    <subcellularLocation>
        <location evidence="1">Nucleus</location>
        <location evidence="1">Nuclear pore complex</location>
    </subcellularLocation>
</comment>
<organism evidence="14 16">
    <name type="scientific">Dinothrombium tinctorium</name>
    <dbReference type="NCBI Taxonomy" id="1965070"/>
    <lineage>
        <taxon>Eukaryota</taxon>
        <taxon>Metazoa</taxon>
        <taxon>Ecdysozoa</taxon>
        <taxon>Arthropoda</taxon>
        <taxon>Chelicerata</taxon>
        <taxon>Arachnida</taxon>
        <taxon>Acari</taxon>
        <taxon>Acariformes</taxon>
        <taxon>Trombidiformes</taxon>
        <taxon>Prostigmata</taxon>
        <taxon>Anystina</taxon>
        <taxon>Parasitengona</taxon>
        <taxon>Trombidioidea</taxon>
        <taxon>Trombidiidae</taxon>
        <taxon>Dinothrombium</taxon>
    </lineage>
</organism>
<keyword evidence="5" id="KW-0653">Protein transport</keyword>
<name>A0A443RF74_9ACAR</name>
<dbReference type="InterPro" id="IPR038506">
    <property type="entry name" value="GLE1-like_sf"/>
</dbReference>
<evidence type="ECO:0000256" key="4">
    <source>
        <dbReference type="ARBA" id="ARBA00022816"/>
    </source>
</evidence>
<proteinExistence type="inferred from homology"/>
<evidence type="ECO:0000256" key="1">
    <source>
        <dbReference type="ARBA" id="ARBA00004567"/>
    </source>
</evidence>
<dbReference type="AlphaFoldDB" id="A0A443RF74"/>
<comment type="function">
    <text evidence="9">Required for the export of mRNAs containing poly(A) tails from the nucleus into the cytoplasm. May be involved in the terminal step of the mRNA transport through the nuclear pore complex (NPC).</text>
</comment>
<accession>A0A443RF74</accession>
<protein>
    <recommendedName>
        <fullName evidence="10">mRNA export factor GLE1</fullName>
    </recommendedName>
    <alternativeName>
        <fullName evidence="12">GLE1 RNA export mediator</fullName>
    </alternativeName>
    <alternativeName>
        <fullName evidence="11">Nucleoporin GLE1</fullName>
    </alternativeName>
</protein>
<dbReference type="PANTHER" id="PTHR12960">
    <property type="entry name" value="GLE-1-RELATED"/>
    <property type="match status" value="1"/>
</dbReference>
<dbReference type="Proteomes" id="UP000285301">
    <property type="component" value="Unassembled WGS sequence"/>
</dbReference>
<keyword evidence="4" id="KW-0509">mRNA transport</keyword>
<dbReference type="GO" id="GO:0005737">
    <property type="term" value="C:cytoplasm"/>
    <property type="evidence" value="ECO:0007669"/>
    <property type="project" value="TreeGrafter"/>
</dbReference>
<evidence type="ECO:0000256" key="8">
    <source>
        <dbReference type="ARBA" id="ARBA00023242"/>
    </source>
</evidence>
<dbReference type="InterPro" id="IPR012476">
    <property type="entry name" value="GLE1"/>
</dbReference>
<evidence type="ECO:0000256" key="3">
    <source>
        <dbReference type="ARBA" id="ARBA00022448"/>
    </source>
</evidence>
<feature type="compositionally biased region" description="Basic and acidic residues" evidence="13">
    <location>
        <begin position="43"/>
        <end position="57"/>
    </location>
</feature>
<keyword evidence="8" id="KW-0539">Nucleus</keyword>
<evidence type="ECO:0000256" key="10">
    <source>
        <dbReference type="ARBA" id="ARBA00026227"/>
    </source>
</evidence>
<evidence type="ECO:0000313" key="16">
    <source>
        <dbReference type="Proteomes" id="UP000285301"/>
    </source>
</evidence>